<name>A0A6L2KHA2_TANCI</name>
<dbReference type="PANTHER" id="PTHR33067:SF35">
    <property type="entry name" value="ASPARTIC PEPTIDASE DDI1-TYPE DOMAIN-CONTAINING PROTEIN"/>
    <property type="match status" value="1"/>
</dbReference>
<proteinExistence type="predicted"/>
<dbReference type="Gene3D" id="2.40.70.10">
    <property type="entry name" value="Acid Proteases"/>
    <property type="match status" value="1"/>
</dbReference>
<protein>
    <recommendedName>
        <fullName evidence="4">Reverse transcriptase domain-containing protein</fullName>
    </recommendedName>
</protein>
<sequence length="308" mass="35144">MVDHSQKWHDGSSSRNIDSSGCQTCGGAHLDKECPLNEEAKTFEEENVEINTRNQRASLENIETQIEQLTEEFHVKTASEVNNSPFDQCKVVYADKEAPLNNSVNETHKVFFVSNKCTHVVQKEGVSSRVSPFQLPPKELNPRNFTLPYTIRSLNFYAMVDLGASVNVIPKSMFEHLKLARLKKTDMLVEMADMTKRAPIGIVENVLVKIDKFLFPLDFVVIDMLNTCNETMILERPFLITIHTKIDVFNKEISLGIWDDKVTFDMDKKIHNFITHVGKIYMMNSIHNDEPSSRSNAPSDKSSRFEKS</sequence>
<dbReference type="Pfam" id="PF13650">
    <property type="entry name" value="Asp_protease_2"/>
    <property type="match status" value="1"/>
</dbReference>
<feature type="region of interest" description="Disordered" evidence="2">
    <location>
        <begin position="289"/>
        <end position="308"/>
    </location>
</feature>
<accession>A0A6L2KHA2</accession>
<comment type="caution">
    <text evidence="3">The sequence shown here is derived from an EMBL/GenBank/DDBJ whole genome shotgun (WGS) entry which is preliminary data.</text>
</comment>
<feature type="coiled-coil region" evidence="1">
    <location>
        <begin position="40"/>
        <end position="79"/>
    </location>
</feature>
<dbReference type="InterPro" id="IPR021109">
    <property type="entry name" value="Peptidase_aspartic_dom_sf"/>
</dbReference>
<dbReference type="CDD" id="cd00303">
    <property type="entry name" value="retropepsin_like"/>
    <property type="match status" value="1"/>
</dbReference>
<evidence type="ECO:0000313" key="3">
    <source>
        <dbReference type="EMBL" id="GEU48309.1"/>
    </source>
</evidence>
<evidence type="ECO:0008006" key="4">
    <source>
        <dbReference type="Google" id="ProtNLM"/>
    </source>
</evidence>
<dbReference type="PANTHER" id="PTHR33067">
    <property type="entry name" value="RNA-DIRECTED DNA POLYMERASE-RELATED"/>
    <property type="match status" value="1"/>
</dbReference>
<evidence type="ECO:0000256" key="1">
    <source>
        <dbReference type="SAM" id="Coils"/>
    </source>
</evidence>
<reference evidence="3" key="1">
    <citation type="journal article" date="2019" name="Sci. Rep.">
        <title>Draft genome of Tanacetum cinerariifolium, the natural source of mosquito coil.</title>
        <authorList>
            <person name="Yamashiro T."/>
            <person name="Shiraishi A."/>
            <person name="Satake H."/>
            <person name="Nakayama K."/>
        </authorList>
    </citation>
    <scope>NUCLEOTIDE SEQUENCE</scope>
</reference>
<evidence type="ECO:0000256" key="2">
    <source>
        <dbReference type="SAM" id="MobiDB-lite"/>
    </source>
</evidence>
<dbReference type="EMBL" id="BKCJ010002402">
    <property type="protein sequence ID" value="GEU48309.1"/>
    <property type="molecule type" value="Genomic_DNA"/>
</dbReference>
<dbReference type="SUPFAM" id="SSF50630">
    <property type="entry name" value="Acid proteases"/>
    <property type="match status" value="1"/>
</dbReference>
<dbReference type="AlphaFoldDB" id="A0A6L2KHA2"/>
<organism evidence="3">
    <name type="scientific">Tanacetum cinerariifolium</name>
    <name type="common">Dalmatian daisy</name>
    <name type="synonym">Chrysanthemum cinerariifolium</name>
    <dbReference type="NCBI Taxonomy" id="118510"/>
    <lineage>
        <taxon>Eukaryota</taxon>
        <taxon>Viridiplantae</taxon>
        <taxon>Streptophyta</taxon>
        <taxon>Embryophyta</taxon>
        <taxon>Tracheophyta</taxon>
        <taxon>Spermatophyta</taxon>
        <taxon>Magnoliopsida</taxon>
        <taxon>eudicotyledons</taxon>
        <taxon>Gunneridae</taxon>
        <taxon>Pentapetalae</taxon>
        <taxon>asterids</taxon>
        <taxon>campanulids</taxon>
        <taxon>Asterales</taxon>
        <taxon>Asteraceae</taxon>
        <taxon>Asteroideae</taxon>
        <taxon>Anthemideae</taxon>
        <taxon>Anthemidinae</taxon>
        <taxon>Tanacetum</taxon>
    </lineage>
</organism>
<keyword evidence="1" id="KW-0175">Coiled coil</keyword>
<gene>
    <name evidence="3" type="ORF">Tci_020287</name>
</gene>
<feature type="region of interest" description="Disordered" evidence="2">
    <location>
        <begin position="1"/>
        <end position="20"/>
    </location>
</feature>
<feature type="compositionally biased region" description="Basic and acidic residues" evidence="2">
    <location>
        <begin position="1"/>
        <end position="12"/>
    </location>
</feature>